<evidence type="ECO:0000256" key="2">
    <source>
        <dbReference type="ARBA" id="ARBA00010617"/>
    </source>
</evidence>
<keyword evidence="6 8" id="KW-0408">Iron</keyword>
<dbReference type="FunFam" id="1.10.630.10:FF:000006">
    <property type="entry name" value="Cytochrome P450 302a1, mitochondrial"/>
    <property type="match status" value="1"/>
</dbReference>
<name>A0A7H1MFY6_TETCI</name>
<evidence type="ECO:0000256" key="6">
    <source>
        <dbReference type="ARBA" id="ARBA00023004"/>
    </source>
</evidence>
<keyword evidence="5 9" id="KW-0560">Oxidoreductase</keyword>
<dbReference type="EMBL" id="MN807300">
    <property type="protein sequence ID" value="QNT60753.1"/>
    <property type="molecule type" value="mRNA"/>
</dbReference>
<organism evidence="10">
    <name type="scientific">Tetranychus cinnabarinus</name>
    <name type="common">Carmine spider mite</name>
    <name type="synonym">Acarus cinnabarinus</name>
    <dbReference type="NCBI Taxonomy" id="93129"/>
    <lineage>
        <taxon>Eukaryota</taxon>
        <taxon>Metazoa</taxon>
        <taxon>Ecdysozoa</taxon>
        <taxon>Arthropoda</taxon>
        <taxon>Chelicerata</taxon>
        <taxon>Arachnida</taxon>
        <taxon>Acari</taxon>
        <taxon>Acariformes</taxon>
        <taxon>Trombidiformes</taxon>
        <taxon>Prostigmata</taxon>
        <taxon>Eleutherengona</taxon>
        <taxon>Raphignathae</taxon>
        <taxon>Tetranychoidea</taxon>
        <taxon>Tetranychidae</taxon>
        <taxon>Tetranychus</taxon>
    </lineage>
</organism>
<keyword evidence="4 8" id="KW-0479">Metal-binding</keyword>
<dbReference type="InterPro" id="IPR036396">
    <property type="entry name" value="Cyt_P450_sf"/>
</dbReference>
<dbReference type="PANTHER" id="PTHR24279:SF120">
    <property type="entry name" value="CYTOCHROME P450"/>
    <property type="match status" value="1"/>
</dbReference>
<dbReference type="Pfam" id="PF00067">
    <property type="entry name" value="p450"/>
    <property type="match status" value="1"/>
</dbReference>
<reference evidence="10" key="1">
    <citation type="submission" date="2019-12" db="EMBL/GenBank/DDBJ databases">
        <authorList>
            <person name="Ye X.Y."/>
        </authorList>
    </citation>
    <scope>NUCLEOTIDE SEQUENCE</scope>
</reference>
<dbReference type="PRINTS" id="PR00385">
    <property type="entry name" value="P450"/>
</dbReference>
<dbReference type="PRINTS" id="PR00463">
    <property type="entry name" value="EP450I"/>
</dbReference>
<comment type="similarity">
    <text evidence="2 9">Belongs to the cytochrome P450 family.</text>
</comment>
<evidence type="ECO:0000313" key="10">
    <source>
        <dbReference type="EMBL" id="QNT60753.1"/>
    </source>
</evidence>
<evidence type="ECO:0000256" key="7">
    <source>
        <dbReference type="ARBA" id="ARBA00023033"/>
    </source>
</evidence>
<dbReference type="Gene3D" id="1.10.630.10">
    <property type="entry name" value="Cytochrome P450"/>
    <property type="match status" value="1"/>
</dbReference>
<dbReference type="GO" id="GO:0004497">
    <property type="term" value="F:monooxygenase activity"/>
    <property type="evidence" value="ECO:0007669"/>
    <property type="project" value="UniProtKB-KW"/>
</dbReference>
<evidence type="ECO:0000256" key="1">
    <source>
        <dbReference type="ARBA" id="ARBA00001971"/>
    </source>
</evidence>
<dbReference type="CDD" id="cd11054">
    <property type="entry name" value="CYP24A1-like"/>
    <property type="match status" value="1"/>
</dbReference>
<evidence type="ECO:0000256" key="5">
    <source>
        <dbReference type="ARBA" id="ARBA00023002"/>
    </source>
</evidence>
<evidence type="ECO:0000256" key="4">
    <source>
        <dbReference type="ARBA" id="ARBA00022723"/>
    </source>
</evidence>
<dbReference type="InterPro" id="IPR002401">
    <property type="entry name" value="Cyt_P450_E_grp-I"/>
</dbReference>
<dbReference type="GO" id="GO:0005506">
    <property type="term" value="F:iron ion binding"/>
    <property type="evidence" value="ECO:0007669"/>
    <property type="project" value="InterPro"/>
</dbReference>
<dbReference type="InterPro" id="IPR017972">
    <property type="entry name" value="Cyt_P450_CS"/>
</dbReference>
<dbReference type="InterPro" id="IPR050479">
    <property type="entry name" value="CYP11_CYP27_families"/>
</dbReference>
<dbReference type="GO" id="GO:0020037">
    <property type="term" value="F:heme binding"/>
    <property type="evidence" value="ECO:0007669"/>
    <property type="project" value="InterPro"/>
</dbReference>
<evidence type="ECO:0000256" key="9">
    <source>
        <dbReference type="RuleBase" id="RU000461"/>
    </source>
</evidence>
<evidence type="ECO:0000256" key="3">
    <source>
        <dbReference type="ARBA" id="ARBA00022617"/>
    </source>
</evidence>
<sequence>MIGTKLKQVISQYFSRLSIFKLHEALEAKHSRYGSIKIEKRYWPIKRTIVYVFNPADIEKILRAQGKCPYRPANEFLVKYRKSRPDRYPTVGFSNLQGEDWFSQRLLIAPVLLSNSIANVYTPQLNIIVNDFVNYLQHQSQQKDGIIEDLLKCTDQFALESIALISLNTRLGCLSTGGSSEDAKRLIAADKSLFEAFQVLYHGIPWWKFWPTPSYRKFVSAEDEIYNISSKYVDSAFDDLVSSKTLNSTDPDGTSLGKNQDDDSSSLMKTLLKTKGLEKAHLKTLAIDFMVGGVNTVSSSLCFLLYHLAQNPLHQEKLFSELDKVIGDPNVDINEKHLSQLPYLKACLKESFRLTTVIPNLVRVLPEPITLSGQTIPAGVPIMLNFGVICKHADYFENPELFKPERWIGEARRSIHPFSLLTFGLGNRMCAGRRISEIELYLAAAKIILKYRLISKTPDLKLKQDFIIVPENKIKVALEIR</sequence>
<dbReference type="InterPro" id="IPR001128">
    <property type="entry name" value="Cyt_P450"/>
</dbReference>
<dbReference type="SUPFAM" id="SSF48264">
    <property type="entry name" value="Cytochrome P450"/>
    <property type="match status" value="1"/>
</dbReference>
<dbReference type="GO" id="GO:0016705">
    <property type="term" value="F:oxidoreductase activity, acting on paired donors, with incorporation or reduction of molecular oxygen"/>
    <property type="evidence" value="ECO:0007669"/>
    <property type="project" value="InterPro"/>
</dbReference>
<feature type="binding site" description="axial binding residue" evidence="8">
    <location>
        <position position="430"/>
    </location>
    <ligand>
        <name>heme</name>
        <dbReference type="ChEBI" id="CHEBI:30413"/>
    </ligand>
    <ligandPart>
        <name>Fe</name>
        <dbReference type="ChEBI" id="CHEBI:18248"/>
    </ligandPart>
</feature>
<proteinExistence type="evidence at transcript level"/>
<evidence type="ECO:0000256" key="8">
    <source>
        <dbReference type="PIRSR" id="PIRSR602401-1"/>
    </source>
</evidence>
<gene>
    <name evidence="10" type="primary">CYP314A1</name>
</gene>
<dbReference type="PANTHER" id="PTHR24279">
    <property type="entry name" value="CYTOCHROME P450"/>
    <property type="match status" value="1"/>
</dbReference>
<dbReference type="AlphaFoldDB" id="A0A7H1MFY6"/>
<protein>
    <submittedName>
        <fullName evidence="10">CYP314A1</fullName>
    </submittedName>
</protein>
<keyword evidence="7 9" id="KW-0503">Monooxygenase</keyword>
<dbReference type="PROSITE" id="PS00086">
    <property type="entry name" value="CYTOCHROME_P450"/>
    <property type="match status" value="1"/>
</dbReference>
<accession>A0A7H1MFY6</accession>
<comment type="cofactor">
    <cofactor evidence="1 8">
        <name>heme</name>
        <dbReference type="ChEBI" id="CHEBI:30413"/>
    </cofactor>
</comment>
<keyword evidence="3 8" id="KW-0349">Heme</keyword>